<dbReference type="GO" id="GO:0031956">
    <property type="term" value="F:medium-chain fatty acid-CoA ligase activity"/>
    <property type="evidence" value="ECO:0007669"/>
    <property type="project" value="TreeGrafter"/>
</dbReference>
<dbReference type="InterPro" id="IPR042099">
    <property type="entry name" value="ANL_N_sf"/>
</dbReference>
<sequence length="567" mass="62108">MNELQSASPSVSLHVDARIYKGRILTDRLMDRVSLPQVLEGLKSSKTMPALTWYDGDKKSQHYSYGELLLQIKRLAHWFVVRHGVTSEDRVVVISKNSPEAFITHLSLMSIGAITVPVSNTESLRVLQVIIDKVRPQILVTGSGVAPELLNAKKIAVHSLPSLPLVAITDEDKFIWPNQYVSPDDPAVILFTSGTTSTPKGACLSHYNLLVNAEGLTRTHQLTKLRVHMCVLPLFHANAFGFSMIASLYAGNHVVLCAGLPGSAIWSILDEQNVNIISLVPEMIRVLSAISVSRKSLPELQYAVSAAAPLSNAVAREFMANTGIDIHQGYGLSECVNFAATIPWSVSGTDLQRTIEGWKVPSIGPELFGCEMNILRGNGTLASEEEEGEIVISGHTTMLGYWDEVAATQMALEGGGLRTGDLGFFTTIDGNRYFFVTGRKKEIIIRYGENLSPQAIEAELEALRGLCRFGITGFPNDLAGEEIGLYVCAQRTLANEEKVLKIVRACTTRYRPRVIMFGNEPIPATPTGKIKRSLLAQRFQIDRKAFFGDDPVLESAKAENAQLVNCD</sequence>
<dbReference type="AlphaFoldDB" id="A0A098G813"/>
<proteinExistence type="inferred from homology"/>
<dbReference type="PANTHER" id="PTHR43201:SF5">
    <property type="entry name" value="MEDIUM-CHAIN ACYL-COA LIGASE ACSF2, MITOCHONDRIAL"/>
    <property type="match status" value="1"/>
</dbReference>
<dbReference type="GO" id="GO:0006631">
    <property type="term" value="P:fatty acid metabolic process"/>
    <property type="evidence" value="ECO:0007669"/>
    <property type="project" value="TreeGrafter"/>
</dbReference>
<dbReference type="SUPFAM" id="SSF56801">
    <property type="entry name" value="Acetyl-CoA synthetase-like"/>
    <property type="match status" value="1"/>
</dbReference>
<dbReference type="KEGG" id="lfa:LFA_3271"/>
<dbReference type="InterPro" id="IPR000873">
    <property type="entry name" value="AMP-dep_synth/lig_dom"/>
</dbReference>
<keyword evidence="5" id="KW-1185">Reference proteome</keyword>
<dbReference type="InterPro" id="IPR045851">
    <property type="entry name" value="AMP-bd_C_sf"/>
</dbReference>
<organism evidence="4 5">
    <name type="scientific">Legionella fallonii LLAP-10</name>
    <dbReference type="NCBI Taxonomy" id="1212491"/>
    <lineage>
        <taxon>Bacteria</taxon>
        <taxon>Pseudomonadati</taxon>
        <taxon>Pseudomonadota</taxon>
        <taxon>Gammaproteobacteria</taxon>
        <taxon>Legionellales</taxon>
        <taxon>Legionellaceae</taxon>
        <taxon>Legionella</taxon>
    </lineage>
</organism>
<dbReference type="OrthoDB" id="5296889at2"/>
<dbReference type="Pfam" id="PF00501">
    <property type="entry name" value="AMP-binding"/>
    <property type="match status" value="1"/>
</dbReference>
<dbReference type="RefSeq" id="WP_045096891.1">
    <property type="nucleotide sequence ID" value="NZ_LN614827.1"/>
</dbReference>
<gene>
    <name evidence="4" type="ORF">LFA_3271</name>
</gene>
<comment type="similarity">
    <text evidence="1">Belongs to the ATP-dependent AMP-binding enzyme family.</text>
</comment>
<name>A0A098G813_9GAMM</name>
<dbReference type="InterPro" id="IPR020845">
    <property type="entry name" value="AMP-binding_CS"/>
</dbReference>
<dbReference type="Gene3D" id="3.40.50.12780">
    <property type="entry name" value="N-terminal domain of ligase-like"/>
    <property type="match status" value="1"/>
</dbReference>
<dbReference type="Proteomes" id="UP000032430">
    <property type="component" value="Chromosome I"/>
</dbReference>
<protein>
    <submittedName>
        <fullName evidence="4">Acyl-CoA-ligase/synthetase</fullName>
    </submittedName>
</protein>
<dbReference type="STRING" id="1212491.LFA_3271"/>
<dbReference type="PANTHER" id="PTHR43201">
    <property type="entry name" value="ACYL-COA SYNTHETASE"/>
    <property type="match status" value="1"/>
</dbReference>
<reference evidence="5" key="1">
    <citation type="submission" date="2014-09" db="EMBL/GenBank/DDBJ databases">
        <authorList>
            <person name="Gomez-Valero L."/>
        </authorList>
    </citation>
    <scope>NUCLEOTIDE SEQUENCE [LARGE SCALE GENOMIC DNA]</scope>
    <source>
        <strain evidence="5">ATCC700992</strain>
    </source>
</reference>
<keyword evidence="2 4" id="KW-0436">Ligase</keyword>
<dbReference type="PROSITE" id="PS00455">
    <property type="entry name" value="AMP_BINDING"/>
    <property type="match status" value="1"/>
</dbReference>
<dbReference type="HOGENOM" id="CLU_000022_59_0_6"/>
<evidence type="ECO:0000259" key="3">
    <source>
        <dbReference type="Pfam" id="PF00501"/>
    </source>
</evidence>
<evidence type="ECO:0000256" key="1">
    <source>
        <dbReference type="ARBA" id="ARBA00006432"/>
    </source>
</evidence>
<dbReference type="CDD" id="cd04433">
    <property type="entry name" value="AFD_class_I"/>
    <property type="match status" value="1"/>
</dbReference>
<accession>A0A098G813</accession>
<evidence type="ECO:0000313" key="5">
    <source>
        <dbReference type="Proteomes" id="UP000032430"/>
    </source>
</evidence>
<feature type="domain" description="AMP-dependent synthetase/ligase" evidence="3">
    <location>
        <begin position="49"/>
        <end position="402"/>
    </location>
</feature>
<dbReference type="EMBL" id="LN614827">
    <property type="protein sequence ID" value="CEG58607.1"/>
    <property type="molecule type" value="Genomic_DNA"/>
</dbReference>
<dbReference type="Gene3D" id="3.30.300.30">
    <property type="match status" value="1"/>
</dbReference>
<evidence type="ECO:0000256" key="2">
    <source>
        <dbReference type="ARBA" id="ARBA00022598"/>
    </source>
</evidence>
<evidence type="ECO:0000313" key="4">
    <source>
        <dbReference type="EMBL" id="CEG58607.1"/>
    </source>
</evidence>